<feature type="compositionally biased region" description="Pro residues" evidence="6">
    <location>
        <begin position="537"/>
        <end position="558"/>
    </location>
</feature>
<dbReference type="InterPro" id="IPR001837">
    <property type="entry name" value="Adenylate_cyclase-assoc_CAP"/>
</dbReference>
<keyword evidence="9" id="KW-1185">Reference proteome</keyword>
<dbReference type="InterPro" id="IPR017901">
    <property type="entry name" value="C-CAP_CF_C-like"/>
</dbReference>
<evidence type="ECO:0000256" key="6">
    <source>
        <dbReference type="SAM" id="MobiDB-lite"/>
    </source>
</evidence>
<organism evidence="8 9">
    <name type="scientific">Gryllus longicercus</name>
    <dbReference type="NCBI Taxonomy" id="2509291"/>
    <lineage>
        <taxon>Eukaryota</taxon>
        <taxon>Metazoa</taxon>
        <taxon>Ecdysozoa</taxon>
        <taxon>Arthropoda</taxon>
        <taxon>Hexapoda</taxon>
        <taxon>Insecta</taxon>
        <taxon>Pterygota</taxon>
        <taxon>Neoptera</taxon>
        <taxon>Polyneoptera</taxon>
        <taxon>Orthoptera</taxon>
        <taxon>Ensifera</taxon>
        <taxon>Gryllidea</taxon>
        <taxon>Grylloidea</taxon>
        <taxon>Gryllidae</taxon>
        <taxon>Gryllinae</taxon>
        <taxon>Gryllus</taxon>
    </lineage>
</organism>
<keyword evidence="4" id="KW-0472">Membrane</keyword>
<dbReference type="GO" id="GO:0005886">
    <property type="term" value="C:plasma membrane"/>
    <property type="evidence" value="ECO:0007669"/>
    <property type="project" value="UniProtKB-SubCell"/>
</dbReference>
<dbReference type="AlphaFoldDB" id="A0AAN9V489"/>
<dbReference type="InterPro" id="IPR016098">
    <property type="entry name" value="CAP/MinC_C"/>
</dbReference>
<dbReference type="InterPro" id="IPR036223">
    <property type="entry name" value="CAP_C_sf"/>
</dbReference>
<feature type="region of interest" description="Disordered" evidence="6">
    <location>
        <begin position="338"/>
        <end position="362"/>
    </location>
</feature>
<dbReference type="InterPro" id="IPR013912">
    <property type="entry name" value="Adenylate_cyclase-assoc_CAP_C"/>
</dbReference>
<dbReference type="GO" id="GO:0008179">
    <property type="term" value="F:adenylate cyclase binding"/>
    <property type="evidence" value="ECO:0007669"/>
    <property type="project" value="TreeGrafter"/>
</dbReference>
<reference evidence="8 9" key="1">
    <citation type="submission" date="2024-03" db="EMBL/GenBank/DDBJ databases">
        <title>The genome assembly and annotation of the cricket Gryllus longicercus Weissman &amp; Gray.</title>
        <authorList>
            <person name="Szrajer S."/>
            <person name="Gray D."/>
            <person name="Ylla G."/>
        </authorList>
    </citation>
    <scope>NUCLEOTIDE SEQUENCE [LARGE SCALE GENOMIC DNA]</scope>
    <source>
        <strain evidence="8">DAG 2021-001</strain>
        <tissue evidence="8">Whole body minus gut</tissue>
    </source>
</reference>
<evidence type="ECO:0000313" key="9">
    <source>
        <dbReference type="Proteomes" id="UP001378592"/>
    </source>
</evidence>
<evidence type="ECO:0000259" key="7">
    <source>
        <dbReference type="PROSITE" id="PS51329"/>
    </source>
</evidence>
<dbReference type="SUPFAM" id="SSF101278">
    <property type="entry name" value="N-terminal domain of adenylylcyclase associated protein, CAP"/>
    <property type="match status" value="1"/>
</dbReference>
<protein>
    <recommendedName>
        <fullName evidence="5">Adenylyl cyclase-associated protein</fullName>
    </recommendedName>
</protein>
<feature type="compositionally biased region" description="Polar residues" evidence="6">
    <location>
        <begin position="347"/>
        <end position="362"/>
    </location>
</feature>
<dbReference type="InterPro" id="IPR013992">
    <property type="entry name" value="Adenylate_cyclase-assoc_CAP_N"/>
</dbReference>
<dbReference type="GO" id="GO:0000902">
    <property type="term" value="P:cell morphogenesis"/>
    <property type="evidence" value="ECO:0007669"/>
    <property type="project" value="TreeGrafter"/>
</dbReference>
<evidence type="ECO:0000256" key="3">
    <source>
        <dbReference type="ARBA" id="ARBA00022475"/>
    </source>
</evidence>
<dbReference type="GO" id="GO:0007015">
    <property type="term" value="P:actin filament organization"/>
    <property type="evidence" value="ECO:0007669"/>
    <property type="project" value="TreeGrafter"/>
</dbReference>
<sequence>MFKNCCGCKTPTEKKQIGEKEKDEAYSKSSSKADGNPKAVSPSKVAPKEDGGPVSSAPPKPPPQPEKAKSPAAPAPALARAPKLSIQGPDDPAATALPSEEPAAKANDEETLTKESTPSKSGSVAATTATVASGAEDLSADGDGSKPASPEPDTCDAEAAAATLRAFAHGMLHTPHPSKRSGSVPGLGSLPQWLSQEDDDDDVFREGGGTTEPPATPVGRDELALRRHRFFSDLLQAHQAATEHRVRFDPLGPIVAGGFEYEQRTPTVEFETLLNRLEKVTTRLERTVSATEEALQKQAGLQNSNEQIVSLESALKENSPKVVSVETKSAEAEKFIEEKPIVLQDPPKSSQEKQGISSTDSVSNMSVPAFQEILNGPLASFLSTSAQIGDDVAAVAQLVKQAFQAQLQYLSLAASSGPPSMDQNMKLLEPTSTQIRAIQDFREKHRGSQQFNHLSAVSESIAALGWVTVSPAPAPFVKEMNDAGQFYTNRVLKEWKEKDKKHKVWVDAWVETLSELQKFVKQYHTTGLVWGGKGSPPSAPAGVPPPPPPGLPPPPPEMPLGDLPPGSDAQDRSALFAEINRGEAITSTLKKVTPDMQTHKNPTLRSGPAPFKAPVHTNTYRSVTAPGQVVDKPPNFTKEGKKWLVEYHKGNQNLLIDQTEMNNVIYMYKCVESTLTVKGKVNSVVLDSCRKSSVVFDSVVSSVEFVNCQSVQMQVINKVPTISIDKTDGCQMYLSPESLEVEIVSAKSSEMNVMVPKANGEYSEYPVPEQFKTTLSPKGLLTVAVENKG</sequence>
<feature type="compositionally biased region" description="Basic and acidic residues" evidence="6">
    <location>
        <begin position="102"/>
        <end position="113"/>
    </location>
</feature>
<dbReference type="FunFam" id="2.160.20.70:FF:000001">
    <property type="entry name" value="Adenylyl cyclase-associated protein"/>
    <property type="match status" value="1"/>
</dbReference>
<dbReference type="GO" id="GO:0005737">
    <property type="term" value="C:cytoplasm"/>
    <property type="evidence" value="ECO:0007669"/>
    <property type="project" value="TreeGrafter"/>
</dbReference>
<dbReference type="Pfam" id="PF01213">
    <property type="entry name" value="CAP_N-CM"/>
    <property type="match status" value="1"/>
</dbReference>
<comment type="caution">
    <text evidence="8">The sequence shown here is derived from an EMBL/GenBank/DDBJ whole genome shotgun (WGS) entry which is preliminary data.</text>
</comment>
<dbReference type="Proteomes" id="UP001378592">
    <property type="component" value="Unassembled WGS sequence"/>
</dbReference>
<evidence type="ECO:0000256" key="4">
    <source>
        <dbReference type="ARBA" id="ARBA00023136"/>
    </source>
</evidence>
<dbReference type="Pfam" id="PF08603">
    <property type="entry name" value="CAP_C"/>
    <property type="match status" value="1"/>
</dbReference>
<gene>
    <name evidence="8" type="ORF">R5R35_008591</name>
</gene>
<dbReference type="PANTHER" id="PTHR10652:SF0">
    <property type="entry name" value="ADENYLYL CYCLASE-ASSOCIATED PROTEIN"/>
    <property type="match status" value="1"/>
</dbReference>
<feature type="compositionally biased region" description="Low complexity" evidence="6">
    <location>
        <begin position="121"/>
        <end position="135"/>
    </location>
</feature>
<dbReference type="EMBL" id="JAZDUA010000660">
    <property type="protein sequence ID" value="KAK7790140.1"/>
    <property type="molecule type" value="Genomic_DNA"/>
</dbReference>
<dbReference type="InterPro" id="IPR006599">
    <property type="entry name" value="CARP_motif"/>
</dbReference>
<evidence type="ECO:0000256" key="2">
    <source>
        <dbReference type="ARBA" id="ARBA00007659"/>
    </source>
</evidence>
<comment type="similarity">
    <text evidence="2 5">Belongs to the CAP family.</text>
</comment>
<evidence type="ECO:0000256" key="1">
    <source>
        <dbReference type="ARBA" id="ARBA00004202"/>
    </source>
</evidence>
<accession>A0AAN9V489</accession>
<dbReference type="InterPro" id="IPR036222">
    <property type="entry name" value="CAP_N_sf"/>
</dbReference>
<dbReference type="Pfam" id="PF21938">
    <property type="entry name" value="CAP_N"/>
    <property type="match status" value="1"/>
</dbReference>
<name>A0AAN9V489_9ORTH</name>
<feature type="region of interest" description="Disordered" evidence="6">
    <location>
        <begin position="531"/>
        <end position="570"/>
    </location>
</feature>
<dbReference type="SUPFAM" id="SSF69340">
    <property type="entry name" value="C-terminal domain of adenylylcyclase associated protein"/>
    <property type="match status" value="1"/>
</dbReference>
<dbReference type="GO" id="GO:0003779">
    <property type="term" value="F:actin binding"/>
    <property type="evidence" value="ECO:0007669"/>
    <property type="project" value="InterPro"/>
</dbReference>
<evidence type="ECO:0000313" key="8">
    <source>
        <dbReference type="EMBL" id="KAK7790140.1"/>
    </source>
</evidence>
<dbReference type="GO" id="GO:0019933">
    <property type="term" value="P:cAMP-mediated signaling"/>
    <property type="evidence" value="ECO:0007669"/>
    <property type="project" value="TreeGrafter"/>
</dbReference>
<dbReference type="Gene3D" id="2.160.20.70">
    <property type="match status" value="1"/>
</dbReference>
<feature type="region of interest" description="Disordered" evidence="6">
    <location>
        <begin position="172"/>
        <end position="218"/>
    </location>
</feature>
<feature type="compositionally biased region" description="Basic and acidic residues" evidence="6">
    <location>
        <begin position="11"/>
        <end position="26"/>
    </location>
</feature>
<keyword evidence="3" id="KW-1003">Cell membrane</keyword>
<proteinExistence type="inferred from homology"/>
<dbReference type="InterPro" id="IPR053950">
    <property type="entry name" value="CAP_N"/>
</dbReference>
<dbReference type="SMART" id="SM00673">
    <property type="entry name" value="CARP"/>
    <property type="match status" value="2"/>
</dbReference>
<dbReference type="PROSITE" id="PS51329">
    <property type="entry name" value="C_CAP_COFACTOR_C"/>
    <property type="match status" value="1"/>
</dbReference>
<feature type="compositionally biased region" description="Pro residues" evidence="6">
    <location>
        <begin position="56"/>
        <end position="65"/>
    </location>
</feature>
<dbReference type="EMBL" id="JAZDUA010000660">
    <property type="protein sequence ID" value="KAK7790139.1"/>
    <property type="molecule type" value="Genomic_DNA"/>
</dbReference>
<evidence type="ECO:0000256" key="5">
    <source>
        <dbReference type="RuleBase" id="RU000647"/>
    </source>
</evidence>
<dbReference type="FunFam" id="1.25.40.330:FF:000001">
    <property type="entry name" value="Adenylyl cyclase-associated protein"/>
    <property type="match status" value="1"/>
</dbReference>
<feature type="region of interest" description="Disordered" evidence="6">
    <location>
        <begin position="1"/>
        <end position="160"/>
    </location>
</feature>
<comment type="subcellular location">
    <subcellularLocation>
        <location evidence="1">Cell membrane</location>
        <topology evidence="1">Peripheral membrane protein</topology>
    </subcellularLocation>
</comment>
<dbReference type="PANTHER" id="PTHR10652">
    <property type="entry name" value="ADENYLYL CYCLASE-ASSOCIATED PROTEIN"/>
    <property type="match status" value="1"/>
</dbReference>
<feature type="compositionally biased region" description="Low complexity" evidence="6">
    <location>
        <begin position="70"/>
        <end position="85"/>
    </location>
</feature>
<dbReference type="Gene3D" id="1.25.40.330">
    <property type="entry name" value="Adenylate cyclase-associated CAP, N-terminal domain"/>
    <property type="match status" value="1"/>
</dbReference>
<feature type="domain" description="C-CAP/cofactor C-like" evidence="7">
    <location>
        <begin position="633"/>
        <end position="767"/>
    </location>
</feature>